<dbReference type="HOGENOM" id="CLU_3035569_0_0_1"/>
<keyword evidence="1" id="KW-0732">Signal</keyword>
<evidence type="ECO:0000313" key="2">
    <source>
        <dbReference type="EnsemblPlants" id="OB02G17800.1"/>
    </source>
</evidence>
<proteinExistence type="predicted"/>
<protein>
    <submittedName>
        <fullName evidence="2">Uncharacterized protein</fullName>
    </submittedName>
</protein>
<organism evidence="2">
    <name type="scientific">Oryza brachyantha</name>
    <name type="common">malo sina</name>
    <dbReference type="NCBI Taxonomy" id="4533"/>
    <lineage>
        <taxon>Eukaryota</taxon>
        <taxon>Viridiplantae</taxon>
        <taxon>Streptophyta</taxon>
        <taxon>Embryophyta</taxon>
        <taxon>Tracheophyta</taxon>
        <taxon>Spermatophyta</taxon>
        <taxon>Magnoliopsida</taxon>
        <taxon>Liliopsida</taxon>
        <taxon>Poales</taxon>
        <taxon>Poaceae</taxon>
        <taxon>BOP clade</taxon>
        <taxon>Oryzoideae</taxon>
        <taxon>Oryzeae</taxon>
        <taxon>Oryzinae</taxon>
        <taxon>Oryza</taxon>
    </lineage>
</organism>
<sequence length="55" mass="5665">MQPPLFMRLGVLLPAVNLLLLKICLSASCNDIFSSCAPCLISSGPEPSYLGGGGV</sequence>
<evidence type="ECO:0000313" key="3">
    <source>
        <dbReference type="Proteomes" id="UP000006038"/>
    </source>
</evidence>
<name>J3LAW3_ORYBR</name>
<accession>J3LAW3</accession>
<dbReference type="Gramene" id="OB02G17800.1">
    <property type="protein sequence ID" value="OB02G17800.1"/>
    <property type="gene ID" value="OB02G17800"/>
</dbReference>
<dbReference type="EnsemblPlants" id="OB02G17800.1">
    <property type="protein sequence ID" value="OB02G17800.1"/>
    <property type="gene ID" value="OB02G17800"/>
</dbReference>
<feature type="signal peptide" evidence="1">
    <location>
        <begin position="1"/>
        <end position="29"/>
    </location>
</feature>
<dbReference type="AlphaFoldDB" id="J3LAW3"/>
<evidence type="ECO:0000256" key="1">
    <source>
        <dbReference type="SAM" id="SignalP"/>
    </source>
</evidence>
<feature type="chain" id="PRO_5003772140" evidence="1">
    <location>
        <begin position="30"/>
        <end position="55"/>
    </location>
</feature>
<keyword evidence="3" id="KW-1185">Reference proteome</keyword>
<reference evidence="2" key="1">
    <citation type="submission" date="2013-04" db="UniProtKB">
        <authorList>
            <consortium name="EnsemblPlants"/>
        </authorList>
    </citation>
    <scope>IDENTIFICATION</scope>
</reference>
<dbReference type="Proteomes" id="UP000006038">
    <property type="component" value="Unassembled WGS sequence"/>
</dbReference>